<evidence type="ECO:0000256" key="1">
    <source>
        <dbReference type="ARBA" id="ARBA00022448"/>
    </source>
</evidence>
<protein>
    <submittedName>
        <fullName evidence="3">Adenine/guanine permease AZG2</fullName>
    </submittedName>
</protein>
<dbReference type="InterPro" id="IPR045018">
    <property type="entry name" value="Azg-like"/>
</dbReference>
<dbReference type="Proteomes" id="UP000288805">
    <property type="component" value="Unassembled WGS sequence"/>
</dbReference>
<dbReference type="EMBL" id="QGNW01000424">
    <property type="protein sequence ID" value="RVW72048.1"/>
    <property type="molecule type" value="Genomic_DNA"/>
</dbReference>
<keyword evidence="1" id="KW-0813">Transport</keyword>
<feature type="transmembrane region" description="Helical" evidence="2">
    <location>
        <begin position="134"/>
        <end position="157"/>
    </location>
</feature>
<accession>A0A438GIJ9</accession>
<feature type="transmembrane region" description="Helical" evidence="2">
    <location>
        <begin position="340"/>
        <end position="359"/>
    </location>
</feature>
<proteinExistence type="predicted"/>
<sequence>MGTGFCTKLGKTWAKAEKGLNDAVSRSFVGKYFKLQARKTCFTKELRAATATFLTMAYILTVQRHHCRRLWRHLLLSDCTPPGGPDCVVKPNSGYETCLARIRNDSWCHGPKCLLHLRLSGLPWNWSMTYGTGLAVLCVEGLAFAAGIGLFIAFVGLQAHQGVGLVGPDPSTLVTAAACAHTDPVTGACVDGKMRSPTFLAGHGGALGTAVTYFPYTKVGDTKFNYFKKVVDFHRIESTAGAISFTNFNRSEVWVALMTLLYVDVLATTGILYTMAELGALWMTREALRVNTWRTWLMQGRQLWHPRSGDLRLQLYLHGHRAITGDGWGADDEGGEGHRVGWSGIYIVLSLYDYVVWVVRRAAKMRREKNQVSAAGGGGQDVEMT</sequence>
<gene>
    <name evidence="3" type="primary">AZG2_0</name>
    <name evidence="3" type="ORF">CK203_054074</name>
</gene>
<organism evidence="3 4">
    <name type="scientific">Vitis vinifera</name>
    <name type="common">Grape</name>
    <dbReference type="NCBI Taxonomy" id="29760"/>
    <lineage>
        <taxon>Eukaryota</taxon>
        <taxon>Viridiplantae</taxon>
        <taxon>Streptophyta</taxon>
        <taxon>Embryophyta</taxon>
        <taxon>Tracheophyta</taxon>
        <taxon>Spermatophyta</taxon>
        <taxon>Magnoliopsida</taxon>
        <taxon>eudicotyledons</taxon>
        <taxon>Gunneridae</taxon>
        <taxon>Pentapetalae</taxon>
        <taxon>rosids</taxon>
        <taxon>Vitales</taxon>
        <taxon>Vitaceae</taxon>
        <taxon>Viteae</taxon>
        <taxon>Vitis</taxon>
    </lineage>
</organism>
<comment type="caution">
    <text evidence="3">The sequence shown here is derived from an EMBL/GenBank/DDBJ whole genome shotgun (WGS) entry which is preliminary data.</text>
</comment>
<feature type="transmembrane region" description="Helical" evidence="2">
    <location>
        <begin position="253"/>
        <end position="276"/>
    </location>
</feature>
<name>A0A438GIJ9_VITVI</name>
<evidence type="ECO:0000313" key="3">
    <source>
        <dbReference type="EMBL" id="RVW72048.1"/>
    </source>
</evidence>
<dbReference type="PANTHER" id="PTHR43337:SF13">
    <property type="entry name" value="ADENINE_GUANINE PERMEASE AZG2"/>
    <property type="match status" value="1"/>
</dbReference>
<dbReference type="GO" id="GO:0015205">
    <property type="term" value="F:nucleobase transmembrane transporter activity"/>
    <property type="evidence" value="ECO:0007669"/>
    <property type="project" value="InterPro"/>
</dbReference>
<evidence type="ECO:0000313" key="4">
    <source>
        <dbReference type="Proteomes" id="UP000288805"/>
    </source>
</evidence>
<keyword evidence="2" id="KW-0472">Membrane</keyword>
<reference evidence="3 4" key="1">
    <citation type="journal article" date="2018" name="PLoS Genet.">
        <title>Population sequencing reveals clonal diversity and ancestral inbreeding in the grapevine cultivar Chardonnay.</title>
        <authorList>
            <person name="Roach M.J."/>
            <person name="Johnson D.L."/>
            <person name="Bohlmann J."/>
            <person name="van Vuuren H.J."/>
            <person name="Jones S.J."/>
            <person name="Pretorius I.S."/>
            <person name="Schmidt S.A."/>
            <person name="Borneman A.R."/>
        </authorList>
    </citation>
    <scope>NUCLEOTIDE SEQUENCE [LARGE SCALE GENOMIC DNA]</scope>
    <source>
        <strain evidence="4">cv. Chardonnay</strain>
        <tissue evidence="3">Leaf</tissue>
    </source>
</reference>
<dbReference type="PANTHER" id="PTHR43337">
    <property type="entry name" value="XANTHINE/URACIL PERMEASE C887.17-RELATED"/>
    <property type="match status" value="1"/>
</dbReference>
<dbReference type="AlphaFoldDB" id="A0A438GIJ9"/>
<evidence type="ECO:0000256" key="2">
    <source>
        <dbReference type="SAM" id="Phobius"/>
    </source>
</evidence>
<keyword evidence="2" id="KW-0812">Transmembrane</keyword>
<keyword evidence="2" id="KW-1133">Transmembrane helix</keyword>